<organism evidence="3 4">
    <name type="scientific">Diatrype stigma</name>
    <dbReference type="NCBI Taxonomy" id="117547"/>
    <lineage>
        <taxon>Eukaryota</taxon>
        <taxon>Fungi</taxon>
        <taxon>Dikarya</taxon>
        <taxon>Ascomycota</taxon>
        <taxon>Pezizomycotina</taxon>
        <taxon>Sordariomycetes</taxon>
        <taxon>Xylariomycetidae</taxon>
        <taxon>Xylariales</taxon>
        <taxon>Diatrypaceae</taxon>
        <taxon>Diatrype</taxon>
    </lineage>
</organism>
<reference evidence="3 4" key="1">
    <citation type="submission" date="2024-02" db="EMBL/GenBank/DDBJ databases">
        <title>De novo assembly and annotation of 12 fungi associated with fruit tree decline syndrome in Ontario, Canada.</title>
        <authorList>
            <person name="Sulman M."/>
            <person name="Ellouze W."/>
            <person name="Ilyukhin E."/>
        </authorList>
    </citation>
    <scope>NUCLEOTIDE SEQUENCE [LARGE SCALE GENOMIC DNA]</scope>
    <source>
        <strain evidence="3 4">M11/M66-122</strain>
    </source>
</reference>
<dbReference type="AlphaFoldDB" id="A0AAN9YUD3"/>
<dbReference type="EMBL" id="JAKJXP020000002">
    <property type="protein sequence ID" value="KAK7757341.1"/>
    <property type="molecule type" value="Genomic_DNA"/>
</dbReference>
<dbReference type="GO" id="GO:0005737">
    <property type="term" value="C:cytoplasm"/>
    <property type="evidence" value="ECO:0007669"/>
    <property type="project" value="TreeGrafter"/>
</dbReference>
<feature type="region of interest" description="Disordered" evidence="1">
    <location>
        <begin position="137"/>
        <end position="159"/>
    </location>
</feature>
<feature type="domain" description="NAD-dependent epimerase/dehydratase" evidence="2">
    <location>
        <begin position="13"/>
        <end position="248"/>
    </location>
</feature>
<dbReference type="InterPro" id="IPR001509">
    <property type="entry name" value="Epimerase_deHydtase"/>
</dbReference>
<evidence type="ECO:0000313" key="4">
    <source>
        <dbReference type="Proteomes" id="UP001320420"/>
    </source>
</evidence>
<dbReference type="Pfam" id="PF01370">
    <property type="entry name" value="Epimerase"/>
    <property type="match status" value="1"/>
</dbReference>
<protein>
    <recommendedName>
        <fullName evidence="2">NAD-dependent epimerase/dehydratase domain-containing protein</fullName>
    </recommendedName>
</protein>
<name>A0AAN9YUD3_9PEZI</name>
<dbReference type="InterPro" id="IPR036291">
    <property type="entry name" value="NAD(P)-bd_dom_sf"/>
</dbReference>
<dbReference type="Gene3D" id="3.40.50.720">
    <property type="entry name" value="NAD(P)-binding Rossmann-like Domain"/>
    <property type="match status" value="1"/>
</dbReference>
<dbReference type="Proteomes" id="UP001320420">
    <property type="component" value="Unassembled WGS sequence"/>
</dbReference>
<dbReference type="GO" id="GO:0004029">
    <property type="term" value="F:aldehyde dehydrogenase (NAD+) activity"/>
    <property type="evidence" value="ECO:0007669"/>
    <property type="project" value="TreeGrafter"/>
</dbReference>
<keyword evidence="4" id="KW-1185">Reference proteome</keyword>
<dbReference type="SUPFAM" id="SSF51735">
    <property type="entry name" value="NAD(P)-binding Rossmann-fold domains"/>
    <property type="match status" value="1"/>
</dbReference>
<dbReference type="PANTHER" id="PTHR48079">
    <property type="entry name" value="PROTEIN YEEZ"/>
    <property type="match status" value="1"/>
</dbReference>
<proteinExistence type="predicted"/>
<evidence type="ECO:0000313" key="3">
    <source>
        <dbReference type="EMBL" id="KAK7757341.1"/>
    </source>
</evidence>
<gene>
    <name evidence="3" type="ORF">SLS62_000353</name>
</gene>
<dbReference type="PANTHER" id="PTHR48079:SF5">
    <property type="entry name" value="DEPENDENT EPIMERASE_DEHYDRATASE, PUTATIVE (AFU_ORTHOLOGUE AFUA_7G00180)-RELATED"/>
    <property type="match status" value="1"/>
</dbReference>
<comment type="caution">
    <text evidence="3">The sequence shown here is derived from an EMBL/GenBank/DDBJ whole genome shotgun (WGS) entry which is preliminary data.</text>
</comment>
<evidence type="ECO:0000256" key="1">
    <source>
        <dbReference type="SAM" id="MobiDB-lite"/>
    </source>
</evidence>
<evidence type="ECO:0000259" key="2">
    <source>
        <dbReference type="Pfam" id="PF01370"/>
    </source>
</evidence>
<dbReference type="InterPro" id="IPR051783">
    <property type="entry name" value="NAD(P)-dependent_oxidoreduct"/>
</dbReference>
<accession>A0AAN9YUD3</accession>
<sequence length="345" mass="35431">MSNISSEQQQKRIFITGGSGYIGSVVTRLAVEAGYAVVGLSRSEAGDAKLLALGAESAVRGDLTSVDVIRRESERAGAGAPGSGVLHLADAWAGNWHLPYDRVVTIDGAAVDAMVEGLKQGSGGQQRTLVTTSGSLVAESDPAGGETTEEAPPSKDPANGRIKCEQHALSYDGKGVRVVTLRLAPFVYGRGGSGIGMCLRAAAGAGEAAWVGDGATRVTGVHVDDAARAYVLALSKAEAGAKGGAYNITHETHVTARELAGALAQVLGVPAASRTFDEVVASAGPGMLGKVLARFMSTEHRASNAKARRELGWDPREKGLLEEITEGSYVDVARALKSEGKPAGA</sequence>